<comment type="caution">
    <text evidence="2">The sequence shown here is derived from an EMBL/GenBank/DDBJ whole genome shotgun (WGS) entry which is preliminary data.</text>
</comment>
<feature type="signal peptide" evidence="1">
    <location>
        <begin position="1"/>
        <end position="21"/>
    </location>
</feature>
<dbReference type="RefSeq" id="WP_215791708.1">
    <property type="nucleotide sequence ID" value="NZ_JAHKKG010000009.1"/>
</dbReference>
<feature type="chain" id="PRO_5046700456" evidence="1">
    <location>
        <begin position="22"/>
        <end position="201"/>
    </location>
</feature>
<name>A0ABS5YWJ9_9ACTN</name>
<keyword evidence="3" id="KW-1185">Reference proteome</keyword>
<dbReference type="Proteomes" id="UP001519654">
    <property type="component" value="Unassembled WGS sequence"/>
</dbReference>
<evidence type="ECO:0000256" key="1">
    <source>
        <dbReference type="SAM" id="SignalP"/>
    </source>
</evidence>
<dbReference type="PROSITE" id="PS51257">
    <property type="entry name" value="PROKAR_LIPOPROTEIN"/>
    <property type="match status" value="1"/>
</dbReference>
<protein>
    <submittedName>
        <fullName evidence="2">Uncharacterized protein</fullName>
    </submittedName>
</protein>
<gene>
    <name evidence="2" type="ORF">KOI35_28435</name>
</gene>
<reference evidence="2 3" key="1">
    <citation type="submission" date="2021-06" db="EMBL/GenBank/DDBJ databases">
        <title>Actinoplanes lichenicola sp. nov., and Actinoplanes ovalisporus sp. nov., isolated from lichen in Thailand.</title>
        <authorList>
            <person name="Saeng-In P."/>
            <person name="Kanchanasin P."/>
            <person name="Yuki M."/>
            <person name="Kudo T."/>
            <person name="Ohkuma M."/>
            <person name="Phongsopitanun W."/>
            <person name="Tanasupawat S."/>
        </authorList>
    </citation>
    <scope>NUCLEOTIDE SEQUENCE [LARGE SCALE GENOMIC DNA]</scope>
    <source>
        <strain evidence="2 3">NBRC 110975</strain>
    </source>
</reference>
<organism evidence="2 3">
    <name type="scientific">Paractinoplanes bogorensis</name>
    <dbReference type="NCBI Taxonomy" id="1610840"/>
    <lineage>
        <taxon>Bacteria</taxon>
        <taxon>Bacillati</taxon>
        <taxon>Actinomycetota</taxon>
        <taxon>Actinomycetes</taxon>
        <taxon>Micromonosporales</taxon>
        <taxon>Micromonosporaceae</taxon>
        <taxon>Paractinoplanes</taxon>
    </lineage>
</organism>
<sequence>MRRILAPLLLTGVLLAGGACAAQPAVGQAVDTLLVSADQQMNAQDKAADIADDLKAEGSKKSVAERVDKRLAALKKFQATVDRADHLQPAHKKALTELIAQQTKDLTALRDKTGKDVARSVVVDFRVFILTGPKVRLATAIDTELAAADKLGADDVTKSLNGQVDKLLAIKPGPDAAAIKKQLEPIRTAAKEARTTLKAKK</sequence>
<evidence type="ECO:0000313" key="2">
    <source>
        <dbReference type="EMBL" id="MBU2667446.1"/>
    </source>
</evidence>
<dbReference type="EMBL" id="JAHKKG010000009">
    <property type="protein sequence ID" value="MBU2667446.1"/>
    <property type="molecule type" value="Genomic_DNA"/>
</dbReference>
<keyword evidence="1" id="KW-0732">Signal</keyword>
<accession>A0ABS5YWJ9</accession>
<proteinExistence type="predicted"/>
<evidence type="ECO:0000313" key="3">
    <source>
        <dbReference type="Proteomes" id="UP001519654"/>
    </source>
</evidence>